<dbReference type="PROSITE" id="PS51819">
    <property type="entry name" value="VOC"/>
    <property type="match status" value="1"/>
</dbReference>
<dbReference type="GO" id="GO:0046872">
    <property type="term" value="F:metal ion binding"/>
    <property type="evidence" value="ECO:0007669"/>
    <property type="project" value="UniProtKB-KW"/>
</dbReference>
<dbReference type="AlphaFoldDB" id="W2RP60"/>
<keyword evidence="1" id="KW-0479">Metal-binding</keyword>
<dbReference type="SUPFAM" id="SSF54593">
    <property type="entry name" value="Glyoxalase/Bleomycin resistance protein/Dihydroxybiphenyl dioxygenase"/>
    <property type="match status" value="1"/>
</dbReference>
<protein>
    <recommendedName>
        <fullName evidence="2">VOC domain-containing protein</fullName>
    </recommendedName>
</protein>
<dbReference type="FunFam" id="3.10.180.10:FF:000034">
    <property type="entry name" value="Glyoxalase/Bleomycin resistance protein/Dihydroxybiphenyl dioxygenase"/>
    <property type="match status" value="1"/>
</dbReference>
<dbReference type="RefSeq" id="XP_008719637.1">
    <property type="nucleotide sequence ID" value="XM_008721415.1"/>
</dbReference>
<dbReference type="OrthoDB" id="3360610at2759"/>
<dbReference type="InterPro" id="IPR037523">
    <property type="entry name" value="VOC_core"/>
</dbReference>
<dbReference type="HOGENOM" id="CLU_052361_0_1_1"/>
<dbReference type="CDD" id="cd07267">
    <property type="entry name" value="THT_Oxygenase_N"/>
    <property type="match status" value="1"/>
</dbReference>
<dbReference type="EMBL" id="KB822723">
    <property type="protein sequence ID" value="ETN37468.1"/>
    <property type="molecule type" value="Genomic_DNA"/>
</dbReference>
<dbReference type="GeneID" id="19974429"/>
<dbReference type="Proteomes" id="UP000030752">
    <property type="component" value="Unassembled WGS sequence"/>
</dbReference>
<accession>W2RP60</accession>
<dbReference type="InterPro" id="IPR051785">
    <property type="entry name" value="MMCE/EMCE_epimerase"/>
</dbReference>
<gene>
    <name evidence="3" type="ORF">HMPREF1541_07090</name>
</gene>
<reference evidence="3 4" key="1">
    <citation type="submission" date="2013-03" db="EMBL/GenBank/DDBJ databases">
        <title>The Genome Sequence of Phialophora europaea CBS 101466.</title>
        <authorList>
            <consortium name="The Broad Institute Genomics Platform"/>
            <person name="Cuomo C."/>
            <person name="de Hoog S."/>
            <person name="Gorbushina A."/>
            <person name="Walker B."/>
            <person name="Young S.K."/>
            <person name="Zeng Q."/>
            <person name="Gargeya S."/>
            <person name="Fitzgerald M."/>
            <person name="Haas B."/>
            <person name="Abouelleil A."/>
            <person name="Allen A.W."/>
            <person name="Alvarado L."/>
            <person name="Arachchi H.M."/>
            <person name="Berlin A.M."/>
            <person name="Chapman S.B."/>
            <person name="Gainer-Dewar J."/>
            <person name="Goldberg J."/>
            <person name="Griggs A."/>
            <person name="Gujja S."/>
            <person name="Hansen M."/>
            <person name="Howarth C."/>
            <person name="Imamovic A."/>
            <person name="Ireland A."/>
            <person name="Larimer J."/>
            <person name="McCowan C."/>
            <person name="Murphy C."/>
            <person name="Pearson M."/>
            <person name="Poon T.W."/>
            <person name="Priest M."/>
            <person name="Roberts A."/>
            <person name="Saif S."/>
            <person name="Shea T."/>
            <person name="Sisk P."/>
            <person name="Sykes S."/>
            <person name="Wortman J."/>
            <person name="Nusbaum C."/>
            <person name="Birren B."/>
        </authorList>
    </citation>
    <scope>NUCLEOTIDE SEQUENCE [LARGE SCALE GENOMIC DNA]</scope>
    <source>
        <strain evidence="3 4">CBS 101466</strain>
    </source>
</reference>
<dbReference type="GO" id="GO:0005739">
    <property type="term" value="C:mitochondrion"/>
    <property type="evidence" value="ECO:0007669"/>
    <property type="project" value="TreeGrafter"/>
</dbReference>
<feature type="domain" description="VOC" evidence="2">
    <location>
        <begin position="168"/>
        <end position="297"/>
    </location>
</feature>
<dbReference type="InParanoid" id="W2RP60"/>
<dbReference type="PANTHER" id="PTHR43048">
    <property type="entry name" value="METHYLMALONYL-COA EPIMERASE"/>
    <property type="match status" value="1"/>
</dbReference>
<dbReference type="Gene3D" id="3.10.180.10">
    <property type="entry name" value="2,3-Dihydroxybiphenyl 1,2-Dioxygenase, domain 1"/>
    <property type="match status" value="2"/>
</dbReference>
<dbReference type="eggNOG" id="ENOG502RMEJ">
    <property type="taxonomic scope" value="Eukaryota"/>
</dbReference>
<evidence type="ECO:0000259" key="2">
    <source>
        <dbReference type="PROSITE" id="PS51819"/>
    </source>
</evidence>
<keyword evidence="4" id="KW-1185">Reference proteome</keyword>
<evidence type="ECO:0000313" key="4">
    <source>
        <dbReference type="Proteomes" id="UP000030752"/>
    </source>
</evidence>
<evidence type="ECO:0000256" key="1">
    <source>
        <dbReference type="ARBA" id="ARBA00022723"/>
    </source>
</evidence>
<dbReference type="GO" id="GO:0004493">
    <property type="term" value="F:methylmalonyl-CoA epimerase activity"/>
    <property type="evidence" value="ECO:0007669"/>
    <property type="project" value="TreeGrafter"/>
</dbReference>
<sequence length="361" mass="40120">MAKPVVHVVRLAHVHYQHPDLEKALGFLKDFGMLIERRDGDIVYLRGYGVQPYIYVASQSPDQKRHFCGTSWVVASMEDLEAAAALPTAQKEGIQEELGPGGGKKVTVADPLGFPVHFTFGQTLRSVATTKDNALRLEKTAPTSNLALEKPRKGEFRRFHQGASPVHKLGHFGYVVGKANFEEMRQWYMTTLNLKASDTIFDPVTGKDDTCFMHIDLGATYTDHHSFFIASHATSTDAHVHHSSFEVNDFDTQLLGHDWLRSKSWTNCWGVGRHVLGSQIFDYWFDSSGNIVEHYSDGDLVNEDTPEKREPAAPDSLFVWGPNIPLGFMTGRIEDAGIPLPLPQPQIVGDGKEVTPVPVIA</sequence>
<name>W2RP60_CYPE1</name>
<dbReference type="PANTHER" id="PTHR43048:SF3">
    <property type="entry name" value="METHYLMALONYL-COA EPIMERASE, MITOCHONDRIAL"/>
    <property type="match status" value="1"/>
</dbReference>
<evidence type="ECO:0000313" key="3">
    <source>
        <dbReference type="EMBL" id="ETN37468.1"/>
    </source>
</evidence>
<organism evidence="3 4">
    <name type="scientific">Cyphellophora europaea (strain CBS 101466)</name>
    <name type="common">Phialophora europaea</name>
    <dbReference type="NCBI Taxonomy" id="1220924"/>
    <lineage>
        <taxon>Eukaryota</taxon>
        <taxon>Fungi</taxon>
        <taxon>Dikarya</taxon>
        <taxon>Ascomycota</taxon>
        <taxon>Pezizomycotina</taxon>
        <taxon>Eurotiomycetes</taxon>
        <taxon>Chaetothyriomycetidae</taxon>
        <taxon>Chaetothyriales</taxon>
        <taxon>Cyphellophoraceae</taxon>
        <taxon>Cyphellophora</taxon>
    </lineage>
</organism>
<dbReference type="VEuPathDB" id="FungiDB:HMPREF1541_07090"/>
<dbReference type="GO" id="GO:0046491">
    <property type="term" value="P:L-methylmalonyl-CoA metabolic process"/>
    <property type="evidence" value="ECO:0007669"/>
    <property type="project" value="TreeGrafter"/>
</dbReference>
<proteinExistence type="predicted"/>
<dbReference type="InterPro" id="IPR029068">
    <property type="entry name" value="Glyas_Bleomycin-R_OHBP_Dase"/>
</dbReference>